<dbReference type="Proteomes" id="UP001152795">
    <property type="component" value="Unassembled WGS sequence"/>
</dbReference>
<evidence type="ECO:0000259" key="1">
    <source>
        <dbReference type="Pfam" id="PF10545"/>
    </source>
</evidence>
<organism evidence="2 3">
    <name type="scientific">Paramuricea clavata</name>
    <name type="common">Red gorgonian</name>
    <name type="synonym">Violescent sea-whip</name>
    <dbReference type="NCBI Taxonomy" id="317549"/>
    <lineage>
        <taxon>Eukaryota</taxon>
        <taxon>Metazoa</taxon>
        <taxon>Cnidaria</taxon>
        <taxon>Anthozoa</taxon>
        <taxon>Octocorallia</taxon>
        <taxon>Malacalcyonacea</taxon>
        <taxon>Plexauridae</taxon>
        <taxon>Paramuricea</taxon>
    </lineage>
</organism>
<gene>
    <name evidence="2" type="ORF">PACLA_8A010993</name>
</gene>
<protein>
    <recommendedName>
        <fullName evidence="1">MADF domain-containing protein</fullName>
    </recommendedName>
</protein>
<dbReference type="InterPro" id="IPR006578">
    <property type="entry name" value="MADF-dom"/>
</dbReference>
<dbReference type="Pfam" id="PF10545">
    <property type="entry name" value="MADF_DNA_bdg"/>
    <property type="match status" value="1"/>
</dbReference>
<evidence type="ECO:0000313" key="2">
    <source>
        <dbReference type="EMBL" id="CAB4027681.1"/>
    </source>
</evidence>
<dbReference type="AlphaFoldDB" id="A0A7D9L7Y1"/>
<reference evidence="2" key="1">
    <citation type="submission" date="2020-04" db="EMBL/GenBank/DDBJ databases">
        <authorList>
            <person name="Alioto T."/>
            <person name="Alioto T."/>
            <person name="Gomez Garrido J."/>
        </authorList>
    </citation>
    <scope>NUCLEOTIDE SEQUENCE</scope>
    <source>
        <strain evidence="2">A484AB</strain>
    </source>
</reference>
<comment type="caution">
    <text evidence="2">The sequence shown here is derived from an EMBL/GenBank/DDBJ whole genome shotgun (WGS) entry which is preliminary data.</text>
</comment>
<feature type="domain" description="MADF" evidence="1">
    <location>
        <begin position="53"/>
        <end position="97"/>
    </location>
</feature>
<keyword evidence="3" id="KW-1185">Reference proteome</keyword>
<proteinExistence type="predicted"/>
<evidence type="ECO:0000313" key="3">
    <source>
        <dbReference type="Proteomes" id="UP001152795"/>
    </source>
</evidence>
<accession>A0A7D9L7Y1</accession>
<sequence length="125" mass="14715">MTQEIKSGIADTKYQSKWPLYSCMEFLKEEILKSLKGKEFPKWCDKEIESKDNVKEHPLLWNRQLKEYRDRNKRSQAFEKIATQCIPLGSKSVDDCHTMSDMKVTKNVVQTQIQFLLQHGNFTKA</sequence>
<dbReference type="OrthoDB" id="8881252at2759"/>
<name>A0A7D9L7Y1_PARCT</name>
<dbReference type="EMBL" id="CACRXK020014955">
    <property type="protein sequence ID" value="CAB4027681.1"/>
    <property type="molecule type" value="Genomic_DNA"/>
</dbReference>